<comment type="caution">
    <text evidence="1">The sequence shown here is derived from an EMBL/GenBank/DDBJ whole genome shotgun (WGS) entry which is preliminary data.</text>
</comment>
<reference evidence="1 2" key="1">
    <citation type="submission" date="2013-02" db="EMBL/GenBank/DDBJ databases">
        <title>A novel strain isolated from Lonar lake, Maharashtra, India.</title>
        <authorList>
            <person name="Singh A."/>
        </authorList>
    </citation>
    <scope>NUCLEOTIDE SEQUENCE [LARGE SCALE GENOMIC DNA]</scope>
    <source>
        <strain evidence="1 2">AK24</strain>
    </source>
</reference>
<dbReference type="STRING" id="1232681.ADIS_4572"/>
<accession>R7ZLB4</accession>
<sequence length="43" mass="4902">MAAGLHFLGGIKLYLNNFFLNLCDLPMMLAQLNYKVIVLFGKR</sequence>
<evidence type="ECO:0000313" key="1">
    <source>
        <dbReference type="EMBL" id="EON74878.1"/>
    </source>
</evidence>
<organism evidence="1 2">
    <name type="scientific">Lunatimonas lonarensis</name>
    <dbReference type="NCBI Taxonomy" id="1232681"/>
    <lineage>
        <taxon>Bacteria</taxon>
        <taxon>Pseudomonadati</taxon>
        <taxon>Bacteroidota</taxon>
        <taxon>Cytophagia</taxon>
        <taxon>Cytophagales</taxon>
        <taxon>Cyclobacteriaceae</taxon>
    </lineage>
</organism>
<evidence type="ECO:0000313" key="2">
    <source>
        <dbReference type="Proteomes" id="UP000013909"/>
    </source>
</evidence>
<dbReference type="AlphaFoldDB" id="R7ZLB4"/>
<protein>
    <submittedName>
        <fullName evidence="1">Uncharacterized protein</fullName>
    </submittedName>
</protein>
<name>R7ZLB4_9BACT</name>
<dbReference type="Proteomes" id="UP000013909">
    <property type="component" value="Unassembled WGS sequence"/>
</dbReference>
<gene>
    <name evidence="1" type="ORF">ADIS_4572</name>
</gene>
<keyword evidence="2" id="KW-1185">Reference proteome</keyword>
<proteinExistence type="predicted"/>
<dbReference type="EMBL" id="AQHR01000114">
    <property type="protein sequence ID" value="EON74878.1"/>
    <property type="molecule type" value="Genomic_DNA"/>
</dbReference>